<keyword evidence="2" id="KW-1185">Reference proteome</keyword>
<evidence type="ECO:0000313" key="2">
    <source>
        <dbReference type="Proteomes" id="UP001054945"/>
    </source>
</evidence>
<dbReference type="AlphaFoldDB" id="A0AAV4NSD7"/>
<organism evidence="1 2">
    <name type="scientific">Caerostris extrusa</name>
    <name type="common">Bark spider</name>
    <name type="synonym">Caerostris bankana</name>
    <dbReference type="NCBI Taxonomy" id="172846"/>
    <lineage>
        <taxon>Eukaryota</taxon>
        <taxon>Metazoa</taxon>
        <taxon>Ecdysozoa</taxon>
        <taxon>Arthropoda</taxon>
        <taxon>Chelicerata</taxon>
        <taxon>Arachnida</taxon>
        <taxon>Araneae</taxon>
        <taxon>Araneomorphae</taxon>
        <taxon>Entelegynae</taxon>
        <taxon>Araneoidea</taxon>
        <taxon>Araneidae</taxon>
        <taxon>Caerostris</taxon>
    </lineage>
</organism>
<sequence>MQPMGCTRSICGLHTLNLTELYATHGLHKKHLWAVHNLRTSQNCMQPMSCTKNGLYIIYEPHRTVCNPRAAQEASVGCT</sequence>
<name>A0AAV4NSD7_CAEEX</name>
<protein>
    <submittedName>
        <fullName evidence="1">Uncharacterized protein</fullName>
    </submittedName>
</protein>
<gene>
    <name evidence="1" type="ORF">CEXT_415121</name>
</gene>
<accession>A0AAV4NSD7</accession>
<dbReference type="Proteomes" id="UP001054945">
    <property type="component" value="Unassembled WGS sequence"/>
</dbReference>
<reference evidence="1 2" key="1">
    <citation type="submission" date="2021-06" db="EMBL/GenBank/DDBJ databases">
        <title>Caerostris extrusa draft genome.</title>
        <authorList>
            <person name="Kono N."/>
            <person name="Arakawa K."/>
        </authorList>
    </citation>
    <scope>NUCLEOTIDE SEQUENCE [LARGE SCALE GENOMIC DNA]</scope>
</reference>
<evidence type="ECO:0000313" key="1">
    <source>
        <dbReference type="EMBL" id="GIX87691.1"/>
    </source>
</evidence>
<dbReference type="EMBL" id="BPLR01003703">
    <property type="protein sequence ID" value="GIX87691.1"/>
    <property type="molecule type" value="Genomic_DNA"/>
</dbReference>
<proteinExistence type="predicted"/>
<comment type="caution">
    <text evidence="1">The sequence shown here is derived from an EMBL/GenBank/DDBJ whole genome shotgun (WGS) entry which is preliminary data.</text>
</comment>